<dbReference type="KEGG" id="flt:Sv326_1210"/>
<accession>A0A7D5XCZ7</accession>
<evidence type="ECO:0000313" key="1">
    <source>
        <dbReference type="EMBL" id="QLJ53385.1"/>
    </source>
</evidence>
<proteinExistence type="predicted"/>
<organism evidence="1 2">
    <name type="scientific">Fermentimicrarchaeum limneticum</name>
    <dbReference type="NCBI Taxonomy" id="2795018"/>
    <lineage>
        <taxon>Archaea</taxon>
        <taxon>Candidatus Micrarchaeota</taxon>
        <taxon>Candidatus Fermentimicrarchaeales</taxon>
        <taxon>Candidatus Fermentimicrarchaeaceae</taxon>
        <taxon>Candidatus Fermentimicrarchaeum</taxon>
    </lineage>
</organism>
<protein>
    <submittedName>
        <fullName evidence="1">Uncharacterized protein</fullName>
    </submittedName>
</protein>
<name>A0A7D5XCZ7_FERL1</name>
<evidence type="ECO:0000313" key="2">
    <source>
        <dbReference type="Proteomes" id="UP000510821"/>
    </source>
</evidence>
<sequence length="119" mass="13362">MLFFSTYYLLAKFQYSVVRETALVNICSDVLTSLEKNHTLQNSITYSRTSDIRNVLNNLPSNTCSDLVIYSYDNKPLLITAKTGCNCTASRSLVVRSFVIPESNGTLSTYMAKMEACYT</sequence>
<gene>
    <name evidence="1" type="ORF">Sv326_1210</name>
</gene>
<reference evidence="2" key="1">
    <citation type="submission" date="2020-07" db="EMBL/GenBank/DDBJ databases">
        <title>Metabolic diversity and evolutionary history of the archaeal phylum ###Micrarchaeota### uncovered from a freshwater lake metagenome.</title>
        <authorList>
            <person name="Kadnikov V.V."/>
            <person name="Savvichev A.S."/>
            <person name="Mardanov A.V."/>
            <person name="Beletsky A.V."/>
            <person name="Chupakov A.V."/>
            <person name="Kokryatskaya N.M."/>
            <person name="Pimenov N.V."/>
            <person name="Ravin N.V."/>
        </authorList>
    </citation>
    <scope>NUCLEOTIDE SEQUENCE [LARGE SCALE GENOMIC DNA]</scope>
</reference>
<dbReference type="AlphaFoldDB" id="A0A7D5XCZ7"/>
<dbReference type="Proteomes" id="UP000510821">
    <property type="component" value="Chromosome"/>
</dbReference>
<dbReference type="EMBL" id="CP058998">
    <property type="protein sequence ID" value="QLJ53385.1"/>
    <property type="molecule type" value="Genomic_DNA"/>
</dbReference>